<dbReference type="GO" id="GO:0005886">
    <property type="term" value="C:plasma membrane"/>
    <property type="evidence" value="ECO:0007669"/>
    <property type="project" value="UniProtKB-SubCell"/>
</dbReference>
<dbReference type="RefSeq" id="WP_089271698.1">
    <property type="nucleotide sequence ID" value="NZ_FZNN01000013.1"/>
</dbReference>
<feature type="transmembrane region" description="Helical" evidence="13">
    <location>
        <begin position="6"/>
        <end position="27"/>
    </location>
</feature>
<keyword evidence="2 13" id="KW-0813">Transport</keyword>
<evidence type="ECO:0000256" key="14">
    <source>
        <dbReference type="RuleBase" id="RU003848"/>
    </source>
</evidence>
<keyword evidence="16" id="KW-1185">Reference proteome</keyword>
<comment type="similarity">
    <text evidence="1 13 14">Belongs to the ATPase B chain family.</text>
</comment>
<keyword evidence="4 13" id="KW-0812">Transmembrane</keyword>
<reference evidence="15 16" key="1">
    <citation type="submission" date="2017-06" db="EMBL/GenBank/DDBJ databases">
        <authorList>
            <person name="Kim H.J."/>
            <person name="Triplett B.A."/>
        </authorList>
    </citation>
    <scope>NUCLEOTIDE SEQUENCE [LARGE SCALE GENOMIC DNA]</scope>
    <source>
        <strain evidence="15 16">DSM 29052</strain>
    </source>
</reference>
<dbReference type="EMBL" id="FZNN01000013">
    <property type="protein sequence ID" value="SNR63756.1"/>
    <property type="molecule type" value="Genomic_DNA"/>
</dbReference>
<comment type="subunit">
    <text evidence="13">F-type ATPases have 2 components, F(1) - the catalytic core - and F(0) - the membrane proton channel. F(1) has five subunits: alpha(3), beta(3), gamma(1), delta(1), epsilon(1). F(0) has three main subunits: a(1), b(2) and c(10-14). The alpha and beta chains form an alternating ring which encloses part of the gamma chain. F(1) is attached to F(0) by a central stalk formed by the gamma and epsilon chains, while a peripheral stalk is formed by the delta and b chains.</text>
</comment>
<dbReference type="GO" id="GO:0045259">
    <property type="term" value="C:proton-transporting ATP synthase complex"/>
    <property type="evidence" value="ECO:0007669"/>
    <property type="project" value="UniProtKB-KW"/>
</dbReference>
<dbReference type="InterPro" id="IPR050059">
    <property type="entry name" value="ATP_synthase_B_chain"/>
</dbReference>
<protein>
    <recommendedName>
        <fullName evidence="13">ATP synthase subunit b</fullName>
    </recommendedName>
    <alternativeName>
        <fullName evidence="13">ATP synthase F(0) sector subunit b</fullName>
    </alternativeName>
    <alternativeName>
        <fullName evidence="13">ATPase subunit I</fullName>
    </alternativeName>
    <alternativeName>
        <fullName evidence="13">F-type ATPase subunit b</fullName>
        <shortName evidence="13">F-ATPase subunit b</shortName>
    </alternativeName>
</protein>
<evidence type="ECO:0000256" key="13">
    <source>
        <dbReference type="HAMAP-Rule" id="MF_01398"/>
    </source>
</evidence>
<dbReference type="GO" id="GO:0046933">
    <property type="term" value="F:proton-transporting ATP synthase activity, rotational mechanism"/>
    <property type="evidence" value="ECO:0007669"/>
    <property type="project" value="UniProtKB-UniRule"/>
</dbReference>
<evidence type="ECO:0000256" key="2">
    <source>
        <dbReference type="ARBA" id="ARBA00022448"/>
    </source>
</evidence>
<keyword evidence="5 13" id="KW-0375">Hydrogen ion transport</keyword>
<comment type="function">
    <text evidence="11">Component of the F(0) channel, it forms part of the peripheral stalk, linking F(1) to F(0). The b'-subunit is a diverged and duplicated form of b found in plants and photosynthetic bacteria.</text>
</comment>
<evidence type="ECO:0000256" key="3">
    <source>
        <dbReference type="ARBA" id="ARBA00022547"/>
    </source>
</evidence>
<dbReference type="InterPro" id="IPR002146">
    <property type="entry name" value="ATP_synth_b/b'su_bac/chlpt"/>
</dbReference>
<dbReference type="AlphaFoldDB" id="A0A238XXF2"/>
<keyword evidence="7 13" id="KW-0406">Ion transport</keyword>
<dbReference type="CDD" id="cd06503">
    <property type="entry name" value="ATP-synt_Fo_b"/>
    <property type="match status" value="1"/>
</dbReference>
<evidence type="ECO:0000256" key="9">
    <source>
        <dbReference type="ARBA" id="ARBA00023310"/>
    </source>
</evidence>
<evidence type="ECO:0000256" key="6">
    <source>
        <dbReference type="ARBA" id="ARBA00022989"/>
    </source>
</evidence>
<evidence type="ECO:0000313" key="15">
    <source>
        <dbReference type="EMBL" id="SNR63756.1"/>
    </source>
</evidence>
<evidence type="ECO:0000256" key="11">
    <source>
        <dbReference type="ARBA" id="ARBA00025614"/>
    </source>
</evidence>
<gene>
    <name evidence="13" type="primary">atpF</name>
    <name evidence="15" type="ORF">SAMN06265370_113110</name>
</gene>
<keyword evidence="3 13" id="KW-0138">CF(0)</keyword>
<keyword evidence="8 13" id="KW-0472">Membrane</keyword>
<comment type="subcellular location">
    <subcellularLocation>
        <location evidence="13">Cell membrane</location>
        <topology evidence="13">Single-pass membrane protein</topology>
    </subcellularLocation>
    <subcellularLocation>
        <location evidence="12">Endomembrane system</location>
        <topology evidence="12">Single-pass membrane protein</topology>
    </subcellularLocation>
</comment>
<dbReference type="GO" id="GO:0012505">
    <property type="term" value="C:endomembrane system"/>
    <property type="evidence" value="ECO:0007669"/>
    <property type="project" value="UniProtKB-SubCell"/>
</dbReference>
<dbReference type="Pfam" id="PF00430">
    <property type="entry name" value="ATP-synt_B"/>
    <property type="match status" value="1"/>
</dbReference>
<evidence type="ECO:0000256" key="5">
    <source>
        <dbReference type="ARBA" id="ARBA00022781"/>
    </source>
</evidence>
<dbReference type="Proteomes" id="UP000198417">
    <property type="component" value="Unassembled WGS sequence"/>
</dbReference>
<comment type="function">
    <text evidence="10 13">F(1)F(0) ATP synthase produces ATP from ADP in the presence of a proton or sodium gradient. F-type ATPases consist of two structural domains, F(1) containing the extramembraneous catalytic core and F(0) containing the membrane proton channel, linked together by a central stalk and a peripheral stalk. During catalysis, ATP synthesis in the catalytic domain of F(1) is coupled via a rotary mechanism of the central stalk subunits to proton translocation.</text>
</comment>
<evidence type="ECO:0000313" key="16">
    <source>
        <dbReference type="Proteomes" id="UP000198417"/>
    </source>
</evidence>
<evidence type="ECO:0000256" key="12">
    <source>
        <dbReference type="ARBA" id="ARBA00037847"/>
    </source>
</evidence>
<evidence type="ECO:0000256" key="7">
    <source>
        <dbReference type="ARBA" id="ARBA00023065"/>
    </source>
</evidence>
<proteinExistence type="inferred from homology"/>
<dbReference type="OrthoDB" id="466272at2"/>
<dbReference type="HAMAP" id="MF_01398">
    <property type="entry name" value="ATP_synth_b_bprime"/>
    <property type="match status" value="1"/>
</dbReference>
<evidence type="ECO:0000256" key="10">
    <source>
        <dbReference type="ARBA" id="ARBA00025198"/>
    </source>
</evidence>
<evidence type="ECO:0000256" key="4">
    <source>
        <dbReference type="ARBA" id="ARBA00022692"/>
    </source>
</evidence>
<dbReference type="PANTHER" id="PTHR33445:SF2">
    <property type="entry name" value="ATP SYNTHASE SUBUNIT B', CHLOROPLASTIC"/>
    <property type="match status" value="1"/>
</dbReference>
<evidence type="ECO:0000256" key="1">
    <source>
        <dbReference type="ARBA" id="ARBA00005513"/>
    </source>
</evidence>
<accession>A0A238XXF2</accession>
<evidence type="ECO:0000256" key="8">
    <source>
        <dbReference type="ARBA" id="ARBA00023136"/>
    </source>
</evidence>
<organism evidence="15 16">
    <name type="scientific">Puniceibacterium sediminis</name>
    <dbReference type="NCBI Taxonomy" id="1608407"/>
    <lineage>
        <taxon>Bacteria</taxon>
        <taxon>Pseudomonadati</taxon>
        <taxon>Pseudomonadota</taxon>
        <taxon>Alphaproteobacteria</taxon>
        <taxon>Rhodobacterales</taxon>
        <taxon>Paracoccaceae</taxon>
        <taxon>Puniceibacterium</taxon>
    </lineage>
</organism>
<dbReference type="GO" id="GO:0046961">
    <property type="term" value="F:proton-transporting ATPase activity, rotational mechanism"/>
    <property type="evidence" value="ECO:0007669"/>
    <property type="project" value="TreeGrafter"/>
</dbReference>
<dbReference type="PANTHER" id="PTHR33445">
    <property type="entry name" value="ATP SYNTHASE SUBUNIT B', CHLOROPLASTIC"/>
    <property type="match status" value="1"/>
</dbReference>
<keyword evidence="13" id="KW-1003">Cell membrane</keyword>
<sequence length="244" mass="25730">MTIDLWGIGLQAINVLILVWLLSRVLWRPVAGAIAARQEKARAVIDDAQATQANADAAMAEVTKARADIGAERTAALDAARAEADTAARAALAEARTKAEAILATAKSRIAHETEATRKANAVHAADLSLEIAAKLLGQLNSQMVQSAFLSQLIEAISKLSAADRAALVSGLQHIDVVSATDAGADKDTIEKAICDAFGSTPNLRFVTDPDLIAGLELHSAHFTLRNSWQADLARIRKAVQDAA</sequence>
<keyword evidence="9 13" id="KW-0066">ATP synthesis</keyword>
<name>A0A238XXF2_9RHOB</name>
<keyword evidence="6 13" id="KW-1133">Transmembrane helix</keyword>